<dbReference type="GO" id="GO:0005576">
    <property type="term" value="C:extracellular region"/>
    <property type="evidence" value="ECO:0007669"/>
    <property type="project" value="UniProtKB-SubCell"/>
</dbReference>
<gene>
    <name evidence="4" type="ORF">LOTGIDRAFT_116965</name>
</gene>
<dbReference type="EMBL" id="KB201656">
    <property type="protein sequence ID" value="ESO95491.1"/>
    <property type="molecule type" value="Genomic_DNA"/>
</dbReference>
<protein>
    <recommendedName>
        <fullName evidence="3">Phospholipase A2-like central domain-containing protein</fullName>
    </recommendedName>
</protein>
<dbReference type="InterPro" id="IPR036444">
    <property type="entry name" value="PLipase_A2_dom_sf"/>
</dbReference>
<proteinExistence type="predicted"/>
<reference evidence="4 5" key="1">
    <citation type="journal article" date="2013" name="Nature">
        <title>Insights into bilaterian evolution from three spiralian genomes.</title>
        <authorList>
            <person name="Simakov O."/>
            <person name="Marletaz F."/>
            <person name="Cho S.J."/>
            <person name="Edsinger-Gonzales E."/>
            <person name="Havlak P."/>
            <person name="Hellsten U."/>
            <person name="Kuo D.H."/>
            <person name="Larsson T."/>
            <person name="Lv J."/>
            <person name="Arendt D."/>
            <person name="Savage R."/>
            <person name="Osoegawa K."/>
            <person name="de Jong P."/>
            <person name="Grimwood J."/>
            <person name="Chapman J.A."/>
            <person name="Shapiro H."/>
            <person name="Aerts A."/>
            <person name="Otillar R.P."/>
            <person name="Terry A.Y."/>
            <person name="Boore J.L."/>
            <person name="Grigoriev I.V."/>
            <person name="Lindberg D.R."/>
            <person name="Seaver E.C."/>
            <person name="Weisblat D.A."/>
            <person name="Putnam N.H."/>
            <person name="Rokhsar D.S."/>
        </authorList>
    </citation>
    <scope>NUCLEOTIDE SEQUENCE [LARGE SCALE GENOMIC DNA]</scope>
</reference>
<dbReference type="Proteomes" id="UP000030746">
    <property type="component" value="Unassembled WGS sequence"/>
</dbReference>
<dbReference type="CTD" id="20231427"/>
<feature type="non-terminal residue" evidence="4">
    <location>
        <position position="1"/>
    </location>
</feature>
<dbReference type="HOGENOM" id="CLU_118255_2_0_1"/>
<dbReference type="InterPro" id="IPR033113">
    <property type="entry name" value="PLA2_histidine"/>
</dbReference>
<evidence type="ECO:0000256" key="2">
    <source>
        <dbReference type="ARBA" id="ARBA00022525"/>
    </source>
</evidence>
<dbReference type="GeneID" id="20231427"/>
<evidence type="ECO:0000259" key="3">
    <source>
        <dbReference type="Pfam" id="PF05826"/>
    </source>
</evidence>
<dbReference type="SUPFAM" id="SSF48619">
    <property type="entry name" value="Phospholipase A2, PLA2"/>
    <property type="match status" value="1"/>
</dbReference>
<dbReference type="GO" id="GO:0006644">
    <property type="term" value="P:phospholipid metabolic process"/>
    <property type="evidence" value="ECO:0007669"/>
    <property type="project" value="InterPro"/>
</dbReference>
<evidence type="ECO:0000313" key="4">
    <source>
        <dbReference type="EMBL" id="ESO95491.1"/>
    </source>
</evidence>
<dbReference type="PANTHER" id="PTHR12253">
    <property type="entry name" value="RH14732P"/>
    <property type="match status" value="1"/>
</dbReference>
<dbReference type="OrthoDB" id="6075074at2759"/>
<dbReference type="GO" id="GO:0004623">
    <property type="term" value="F:phospholipase A2 activity"/>
    <property type="evidence" value="ECO:0007669"/>
    <property type="project" value="InterPro"/>
</dbReference>
<dbReference type="Gene3D" id="1.20.90.10">
    <property type="entry name" value="Phospholipase A2 domain"/>
    <property type="match status" value="1"/>
</dbReference>
<name>V4APD5_LOTGI</name>
<dbReference type="AlphaFoldDB" id="V4APD5"/>
<accession>V4APD5</accession>
<dbReference type="Pfam" id="PF05826">
    <property type="entry name" value="Phospholip_A2_2"/>
    <property type="match status" value="1"/>
</dbReference>
<feature type="domain" description="Phospholipase A2-like central" evidence="3">
    <location>
        <begin position="1"/>
        <end position="90"/>
    </location>
</feature>
<dbReference type="InterPro" id="IPR016090">
    <property type="entry name" value="PLA2-like_dom"/>
</dbReference>
<sequence>GTNWCGIGNSADGLGRYAFTDACCRSHDVCPGFIAPFSTERGITNYLPYYKYSCDCDLEFYECLKVSKDEIGTSVGQLYFNIFQRYCFKEDTERVCDRKG</sequence>
<organism evidence="4 5">
    <name type="scientific">Lottia gigantea</name>
    <name type="common">Giant owl limpet</name>
    <dbReference type="NCBI Taxonomy" id="225164"/>
    <lineage>
        <taxon>Eukaryota</taxon>
        <taxon>Metazoa</taxon>
        <taxon>Spiralia</taxon>
        <taxon>Lophotrochozoa</taxon>
        <taxon>Mollusca</taxon>
        <taxon>Gastropoda</taxon>
        <taxon>Patellogastropoda</taxon>
        <taxon>Lottioidea</taxon>
        <taxon>Lottiidae</taxon>
        <taxon>Lottia</taxon>
    </lineage>
</organism>
<keyword evidence="5" id="KW-1185">Reference proteome</keyword>
<comment type="subcellular location">
    <subcellularLocation>
        <location evidence="1">Secreted</location>
    </subcellularLocation>
</comment>
<evidence type="ECO:0000313" key="5">
    <source>
        <dbReference type="Proteomes" id="UP000030746"/>
    </source>
</evidence>
<dbReference type="KEGG" id="lgi:LOTGIDRAFT_116965"/>
<dbReference type="GO" id="GO:0050482">
    <property type="term" value="P:arachidonate secretion"/>
    <property type="evidence" value="ECO:0007669"/>
    <property type="project" value="InterPro"/>
</dbReference>
<keyword evidence="2" id="KW-0964">Secreted</keyword>
<dbReference type="PROSITE" id="PS00118">
    <property type="entry name" value="PA2_HIS"/>
    <property type="match status" value="1"/>
</dbReference>
<evidence type="ECO:0000256" key="1">
    <source>
        <dbReference type="ARBA" id="ARBA00004613"/>
    </source>
</evidence>
<dbReference type="RefSeq" id="XP_009053996.1">
    <property type="nucleotide sequence ID" value="XM_009055748.1"/>
</dbReference>